<protein>
    <submittedName>
        <fullName evidence="1">Uncharacterized protein</fullName>
    </submittedName>
</protein>
<gene>
    <name evidence="1" type="ORF">SAMN05216505_101124</name>
</gene>
<keyword evidence="2" id="KW-1185">Reference proteome</keyword>
<dbReference type="Proteomes" id="UP000182100">
    <property type="component" value="Unassembled WGS sequence"/>
</dbReference>
<name>A0A1G6I8U2_9ACTN</name>
<accession>A0A1G6I8U2</accession>
<dbReference type="STRING" id="67344.SAMN05216505_101124"/>
<organism evidence="1 2">
    <name type="scientific">Streptomyces prasinopilosus</name>
    <dbReference type="NCBI Taxonomy" id="67344"/>
    <lineage>
        <taxon>Bacteria</taxon>
        <taxon>Bacillati</taxon>
        <taxon>Actinomycetota</taxon>
        <taxon>Actinomycetes</taxon>
        <taxon>Kitasatosporales</taxon>
        <taxon>Streptomycetaceae</taxon>
        <taxon>Streptomyces</taxon>
    </lineage>
</organism>
<proteinExistence type="predicted"/>
<reference evidence="2" key="1">
    <citation type="submission" date="2016-10" db="EMBL/GenBank/DDBJ databases">
        <authorList>
            <person name="Varghese N."/>
            <person name="Submissions S."/>
        </authorList>
    </citation>
    <scope>NUCLEOTIDE SEQUENCE [LARGE SCALE GENOMIC DNA]</scope>
    <source>
        <strain evidence="2">CGMCC 4.3504</strain>
    </source>
</reference>
<evidence type="ECO:0000313" key="1">
    <source>
        <dbReference type="EMBL" id="SDC02947.1"/>
    </source>
</evidence>
<evidence type="ECO:0000313" key="2">
    <source>
        <dbReference type="Proteomes" id="UP000182100"/>
    </source>
</evidence>
<dbReference type="EMBL" id="FMZK01000001">
    <property type="protein sequence ID" value="SDC02947.1"/>
    <property type="molecule type" value="Genomic_DNA"/>
</dbReference>
<dbReference type="AlphaFoldDB" id="A0A1G6I8U2"/>
<sequence>MTLPSWQNKVDGDRRVGSMVRAALWLLTEVGEGSIFTKAELRSAFPDVAQIDRRIRDLRDRGWRIDTSRDDPSLKQEEQRFVSRGAEVWIPGQAKAPKHKNSLTAAQRQKVFEADSYLCRSCGIAAGEEYEDDLTQSVLNIARRKVLLADGSEEYQFVTECKRCGSGSADREVNLGAVLELVENLSPMERRILAGWVAADQRTPEPIDKMWGLYRTLPEEARKAVTSALEGDDVPGGAGN</sequence>